<dbReference type="RefSeq" id="WP_089833999.1">
    <property type="nucleotide sequence ID" value="NZ_BJWI01000085.1"/>
</dbReference>
<dbReference type="OrthoDB" id="2942906at2"/>
<reference evidence="3 4" key="1">
    <citation type="submission" date="2016-10" db="EMBL/GenBank/DDBJ databases">
        <authorList>
            <person name="de Groot N.N."/>
        </authorList>
    </citation>
    <scope>NUCLEOTIDE SEQUENCE [LARGE SCALE GENOMIC DNA]</scope>
    <source>
        <strain evidence="3 4">DSM 17073</strain>
    </source>
</reference>
<evidence type="ECO:0000313" key="5">
    <source>
        <dbReference type="Proteomes" id="UP000321547"/>
    </source>
</evidence>
<dbReference type="Proteomes" id="UP000321547">
    <property type="component" value="Unassembled WGS sequence"/>
</dbReference>
<feature type="transmembrane region" description="Helical" evidence="1">
    <location>
        <begin position="6"/>
        <end position="27"/>
    </location>
</feature>
<evidence type="ECO:0000256" key="1">
    <source>
        <dbReference type="SAM" id="Phobius"/>
    </source>
</evidence>
<keyword evidence="5" id="KW-1185">Reference proteome</keyword>
<keyword evidence="1" id="KW-0812">Transmembrane</keyword>
<reference evidence="2 5" key="2">
    <citation type="submission" date="2019-07" db="EMBL/GenBank/DDBJ databases">
        <title>Whole genome shotgun sequence of Halolactibacillus halophilus NBRC 100868.</title>
        <authorList>
            <person name="Hosoyama A."/>
            <person name="Uohara A."/>
            <person name="Ohji S."/>
            <person name="Ichikawa N."/>
        </authorList>
    </citation>
    <scope>NUCLEOTIDE SEQUENCE [LARGE SCALE GENOMIC DNA]</scope>
    <source>
        <strain evidence="2 5">NBRC 100868</strain>
    </source>
</reference>
<name>A0A1I5T7X2_9BACI</name>
<evidence type="ECO:0000313" key="2">
    <source>
        <dbReference type="EMBL" id="GEM02941.1"/>
    </source>
</evidence>
<proteinExistence type="predicted"/>
<dbReference type="EMBL" id="BJWI01000085">
    <property type="protein sequence ID" value="GEM02941.1"/>
    <property type="molecule type" value="Genomic_DNA"/>
</dbReference>
<accession>A0A1I5T7X2</accession>
<dbReference type="EMBL" id="FOXC01000065">
    <property type="protein sequence ID" value="SFP78767.1"/>
    <property type="molecule type" value="Genomic_DNA"/>
</dbReference>
<dbReference type="AlphaFoldDB" id="A0A1I5T7X2"/>
<protein>
    <submittedName>
        <fullName evidence="3">Uncharacterized protein</fullName>
    </submittedName>
</protein>
<organism evidence="3 4">
    <name type="scientific">Halolactibacillus halophilus</name>
    <dbReference type="NCBI Taxonomy" id="306540"/>
    <lineage>
        <taxon>Bacteria</taxon>
        <taxon>Bacillati</taxon>
        <taxon>Bacillota</taxon>
        <taxon>Bacilli</taxon>
        <taxon>Bacillales</taxon>
        <taxon>Bacillaceae</taxon>
        <taxon>Halolactibacillus</taxon>
    </lineage>
</organism>
<dbReference type="Proteomes" id="UP000242243">
    <property type="component" value="Unassembled WGS sequence"/>
</dbReference>
<gene>
    <name evidence="2" type="ORF">HHA03_24730</name>
    <name evidence="3" type="ORF">SAMN05421839_1651</name>
</gene>
<keyword evidence="1" id="KW-0472">Membrane</keyword>
<keyword evidence="1" id="KW-1133">Transmembrane helix</keyword>
<evidence type="ECO:0000313" key="3">
    <source>
        <dbReference type="EMBL" id="SFP78767.1"/>
    </source>
</evidence>
<evidence type="ECO:0000313" key="4">
    <source>
        <dbReference type="Proteomes" id="UP000242243"/>
    </source>
</evidence>
<sequence length="247" mass="28853">MTAQIWISTALQIFGTIVLGLFLKNYLPSYIGEKGKNLATKEDIAEITRKSEEVQDEFRREYEKFNIDLNFKYDFYYKQLTELYTQLYAIICQSEYLRRFFLLLNGSKLEFDDAPFIEIHKTTSTSTLKAHNTISNVKQEIKHDEITSFCKKEIVDLIIKKGEFASQKLLKLAVAYRFAFDNYSGSKTSSNSDIVKVADNEEIALITEIVKTIIREFNILRKELRIEYIEKEIEEGLFENVVINIED</sequence>